<evidence type="ECO:0000256" key="1">
    <source>
        <dbReference type="SAM" id="MobiDB-lite"/>
    </source>
</evidence>
<feature type="chain" id="PRO_5013930549" evidence="2">
    <location>
        <begin position="22"/>
        <end position="136"/>
    </location>
</feature>
<name>A0A2H0LPX3_9BACT</name>
<proteinExistence type="predicted"/>
<gene>
    <name evidence="3" type="ORF">COV74_04770</name>
</gene>
<dbReference type="EMBL" id="PCVY01000043">
    <property type="protein sequence ID" value="PIQ86493.1"/>
    <property type="molecule type" value="Genomic_DNA"/>
</dbReference>
<evidence type="ECO:0000256" key="2">
    <source>
        <dbReference type="SAM" id="SignalP"/>
    </source>
</evidence>
<comment type="caution">
    <text evidence="3">The sequence shown here is derived from an EMBL/GenBank/DDBJ whole genome shotgun (WGS) entry which is preliminary data.</text>
</comment>
<feature type="region of interest" description="Disordered" evidence="1">
    <location>
        <begin position="102"/>
        <end position="136"/>
    </location>
</feature>
<sequence>MKRIIMLLSVFLIMLNVNAMAEREIQVKEPTMPVRDEQTEARPNFHMSSMMIPKSIAATSDGGVVVLAGSELIKYDQELNEIKHVKVELSTDMEDSFRQMMEEMSKRRKMRYKQGEPTQGRPSEPIFPPKTNDAAS</sequence>
<evidence type="ECO:0000313" key="4">
    <source>
        <dbReference type="Proteomes" id="UP000230859"/>
    </source>
</evidence>
<reference evidence="3 4" key="1">
    <citation type="submission" date="2017-09" db="EMBL/GenBank/DDBJ databases">
        <title>Depth-based differentiation of microbial function through sediment-hosted aquifers and enrichment of novel symbionts in the deep terrestrial subsurface.</title>
        <authorList>
            <person name="Probst A.J."/>
            <person name="Ladd B."/>
            <person name="Jarett J.K."/>
            <person name="Geller-Mcgrath D.E."/>
            <person name="Sieber C.M."/>
            <person name="Emerson J.B."/>
            <person name="Anantharaman K."/>
            <person name="Thomas B.C."/>
            <person name="Malmstrom R."/>
            <person name="Stieglmeier M."/>
            <person name="Klingl A."/>
            <person name="Woyke T."/>
            <person name="Ryan C.M."/>
            <person name="Banfield J.F."/>
        </authorList>
    </citation>
    <scope>NUCLEOTIDE SEQUENCE [LARGE SCALE GENOMIC DNA]</scope>
    <source>
        <strain evidence="3">CG11_big_fil_rev_8_21_14_0_20_45_26</strain>
    </source>
</reference>
<accession>A0A2H0LPX3</accession>
<organism evidence="3 4">
    <name type="scientific">Candidatus Abzuiibacterium crystallinum</name>
    <dbReference type="NCBI Taxonomy" id="1974748"/>
    <lineage>
        <taxon>Bacteria</taxon>
        <taxon>Pseudomonadati</taxon>
        <taxon>Candidatus Omnitrophota</taxon>
        <taxon>Candidatus Abzuiibacterium</taxon>
    </lineage>
</organism>
<evidence type="ECO:0000313" key="3">
    <source>
        <dbReference type="EMBL" id="PIQ86493.1"/>
    </source>
</evidence>
<dbReference type="AlphaFoldDB" id="A0A2H0LPX3"/>
<protein>
    <submittedName>
        <fullName evidence="3">Uncharacterized protein</fullName>
    </submittedName>
</protein>
<keyword evidence="2" id="KW-0732">Signal</keyword>
<feature type="signal peptide" evidence="2">
    <location>
        <begin position="1"/>
        <end position="21"/>
    </location>
</feature>
<dbReference type="Proteomes" id="UP000230859">
    <property type="component" value="Unassembled WGS sequence"/>
</dbReference>